<dbReference type="EMBL" id="JAPZBU010000009">
    <property type="protein sequence ID" value="KAJ5386732.1"/>
    <property type="molecule type" value="Genomic_DNA"/>
</dbReference>
<keyword evidence="4" id="KW-1185">Reference proteome</keyword>
<feature type="compositionally biased region" description="Basic and acidic residues" evidence="1">
    <location>
        <begin position="16"/>
        <end position="27"/>
    </location>
</feature>
<accession>A0A9W9VP54</accession>
<dbReference type="Proteomes" id="UP001147747">
    <property type="component" value="Unassembled WGS sequence"/>
</dbReference>
<evidence type="ECO:0000313" key="3">
    <source>
        <dbReference type="EMBL" id="KAJ5386732.1"/>
    </source>
</evidence>
<evidence type="ECO:0000313" key="4">
    <source>
        <dbReference type="Proteomes" id="UP001147747"/>
    </source>
</evidence>
<keyword evidence="2" id="KW-0472">Membrane</keyword>
<keyword evidence="2" id="KW-0812">Transmembrane</keyword>
<dbReference type="RefSeq" id="XP_056484530.1">
    <property type="nucleotide sequence ID" value="XM_056633910.1"/>
</dbReference>
<comment type="caution">
    <text evidence="3">The sequence shown here is derived from an EMBL/GenBank/DDBJ whole genome shotgun (WGS) entry which is preliminary data.</text>
</comment>
<evidence type="ECO:0000256" key="1">
    <source>
        <dbReference type="SAM" id="MobiDB-lite"/>
    </source>
</evidence>
<dbReference type="AlphaFoldDB" id="A0A9W9VP54"/>
<reference evidence="3" key="1">
    <citation type="submission" date="2022-12" db="EMBL/GenBank/DDBJ databases">
        <authorList>
            <person name="Petersen C."/>
        </authorList>
    </citation>
    <scope>NUCLEOTIDE SEQUENCE</scope>
    <source>
        <strain evidence="3">IBT 29677</strain>
    </source>
</reference>
<feature type="region of interest" description="Disordered" evidence="1">
    <location>
        <begin position="1"/>
        <end position="37"/>
    </location>
</feature>
<organism evidence="3 4">
    <name type="scientific">Penicillium cosmopolitanum</name>
    <dbReference type="NCBI Taxonomy" id="1131564"/>
    <lineage>
        <taxon>Eukaryota</taxon>
        <taxon>Fungi</taxon>
        <taxon>Dikarya</taxon>
        <taxon>Ascomycota</taxon>
        <taxon>Pezizomycotina</taxon>
        <taxon>Eurotiomycetes</taxon>
        <taxon>Eurotiomycetidae</taxon>
        <taxon>Eurotiales</taxon>
        <taxon>Aspergillaceae</taxon>
        <taxon>Penicillium</taxon>
    </lineage>
</organism>
<keyword evidence="2" id="KW-1133">Transmembrane helix</keyword>
<reference evidence="3" key="2">
    <citation type="journal article" date="2023" name="IMA Fungus">
        <title>Comparative genomic study of the Penicillium genus elucidates a diverse pangenome and 15 lateral gene transfer events.</title>
        <authorList>
            <person name="Petersen C."/>
            <person name="Sorensen T."/>
            <person name="Nielsen M.R."/>
            <person name="Sondergaard T.E."/>
            <person name="Sorensen J.L."/>
            <person name="Fitzpatrick D.A."/>
            <person name="Frisvad J.C."/>
            <person name="Nielsen K.L."/>
        </authorList>
    </citation>
    <scope>NUCLEOTIDE SEQUENCE</scope>
    <source>
        <strain evidence="3">IBT 29677</strain>
    </source>
</reference>
<feature type="transmembrane region" description="Helical" evidence="2">
    <location>
        <begin position="63"/>
        <end position="83"/>
    </location>
</feature>
<name>A0A9W9VP54_9EURO</name>
<protein>
    <submittedName>
        <fullName evidence="3">Uncharacterized protein</fullName>
    </submittedName>
</protein>
<dbReference type="GeneID" id="81372890"/>
<sequence length="89" mass="9731">MGGCEREKGDVDEEIERSKGRERKSWKSVEGVGKGKKLPDEFKGRKEGIGVTASGGFWVVVQFPVWMVLLVLLVQVGTLGTVAGKDRDP</sequence>
<evidence type="ECO:0000256" key="2">
    <source>
        <dbReference type="SAM" id="Phobius"/>
    </source>
</evidence>
<gene>
    <name evidence="3" type="ORF">N7509_009273</name>
</gene>
<proteinExistence type="predicted"/>